<protein>
    <submittedName>
        <fullName evidence="2">Uncharacterized protein</fullName>
    </submittedName>
</protein>
<feature type="compositionally biased region" description="Basic and acidic residues" evidence="1">
    <location>
        <begin position="136"/>
        <end position="147"/>
    </location>
</feature>
<feature type="compositionally biased region" description="Basic and acidic residues" evidence="1">
    <location>
        <begin position="588"/>
        <end position="602"/>
    </location>
</feature>
<organism evidence="2 3">
    <name type="scientific">Glutinoglossum americanum</name>
    <dbReference type="NCBI Taxonomy" id="1670608"/>
    <lineage>
        <taxon>Eukaryota</taxon>
        <taxon>Fungi</taxon>
        <taxon>Dikarya</taxon>
        <taxon>Ascomycota</taxon>
        <taxon>Pezizomycotina</taxon>
        <taxon>Geoglossomycetes</taxon>
        <taxon>Geoglossales</taxon>
        <taxon>Geoglossaceae</taxon>
        <taxon>Glutinoglossum</taxon>
    </lineage>
</organism>
<feature type="region of interest" description="Disordered" evidence="1">
    <location>
        <begin position="1"/>
        <end position="210"/>
    </location>
</feature>
<dbReference type="OrthoDB" id="5226996at2759"/>
<feature type="compositionally biased region" description="Basic and acidic residues" evidence="1">
    <location>
        <begin position="301"/>
        <end position="319"/>
    </location>
</feature>
<evidence type="ECO:0000256" key="1">
    <source>
        <dbReference type="SAM" id="MobiDB-lite"/>
    </source>
</evidence>
<feature type="compositionally biased region" description="Basic and acidic residues" evidence="1">
    <location>
        <begin position="637"/>
        <end position="647"/>
    </location>
</feature>
<dbReference type="Proteomes" id="UP000698800">
    <property type="component" value="Unassembled WGS sequence"/>
</dbReference>
<feature type="compositionally biased region" description="Basic residues" evidence="1">
    <location>
        <begin position="565"/>
        <end position="577"/>
    </location>
</feature>
<feature type="compositionally biased region" description="Basic residues" evidence="1">
    <location>
        <begin position="1"/>
        <end position="10"/>
    </location>
</feature>
<evidence type="ECO:0000313" key="3">
    <source>
        <dbReference type="Proteomes" id="UP000698800"/>
    </source>
</evidence>
<feature type="compositionally biased region" description="Polar residues" evidence="1">
    <location>
        <begin position="461"/>
        <end position="471"/>
    </location>
</feature>
<accession>A0A9P8I6A0</accession>
<feature type="compositionally biased region" description="Basic and acidic residues" evidence="1">
    <location>
        <begin position="654"/>
        <end position="666"/>
    </location>
</feature>
<dbReference type="EMBL" id="JAGHQL010000111">
    <property type="protein sequence ID" value="KAH0538373.1"/>
    <property type="molecule type" value="Genomic_DNA"/>
</dbReference>
<feature type="compositionally biased region" description="Polar residues" evidence="1">
    <location>
        <begin position="333"/>
        <end position="351"/>
    </location>
</feature>
<feature type="compositionally biased region" description="Polar residues" evidence="1">
    <location>
        <begin position="195"/>
        <end position="210"/>
    </location>
</feature>
<reference evidence="2" key="1">
    <citation type="submission" date="2021-03" db="EMBL/GenBank/DDBJ databases">
        <title>Comparative genomics and phylogenomic investigation of the class Geoglossomycetes provide insights into ecological specialization and systematics.</title>
        <authorList>
            <person name="Melie T."/>
            <person name="Pirro S."/>
            <person name="Miller A.N."/>
            <person name="Quandt A."/>
        </authorList>
    </citation>
    <scope>NUCLEOTIDE SEQUENCE</scope>
    <source>
        <strain evidence="2">GBOQ0MN5Z8</strain>
    </source>
</reference>
<feature type="compositionally biased region" description="Low complexity" evidence="1">
    <location>
        <begin position="507"/>
        <end position="523"/>
    </location>
</feature>
<name>A0A9P8I6A0_9PEZI</name>
<feature type="compositionally biased region" description="Polar residues" evidence="1">
    <location>
        <begin position="113"/>
        <end position="125"/>
    </location>
</feature>
<keyword evidence="3" id="KW-1185">Reference proteome</keyword>
<comment type="caution">
    <text evidence="2">The sequence shown here is derived from an EMBL/GenBank/DDBJ whole genome shotgun (WGS) entry which is preliminary data.</text>
</comment>
<feature type="compositionally biased region" description="Polar residues" evidence="1">
    <location>
        <begin position="485"/>
        <end position="496"/>
    </location>
</feature>
<feature type="compositionally biased region" description="Basic and acidic residues" evidence="1">
    <location>
        <begin position="43"/>
        <end position="59"/>
    </location>
</feature>
<gene>
    <name evidence="2" type="ORF">FGG08_005022</name>
</gene>
<feature type="region of interest" description="Disordered" evidence="1">
    <location>
        <begin position="260"/>
        <end position="352"/>
    </location>
</feature>
<feature type="region of interest" description="Disordered" evidence="1">
    <location>
        <begin position="385"/>
        <end position="419"/>
    </location>
</feature>
<sequence>MASKTSRPKKVSRDAYLRGASQGRDFTPDSGDYEISTKKRLHSTRDSFTEQSRDDHDQSDIMDDGQVYESLEPDSHAHKRSRPGDPADWPLRNDFARKIGLSNSAISLPRRSSVASLNSGWNSETPRQHVPGRPSRFHEGSMNDRASKNPPPAFTEGYDAVGRYLAEQENISYLADPGMPRTQPRPRDKTRRQKPSISQNSAGTAESQRSGIWRFGKAIADWFNYNKFAREEDEKARQKRILERRQEKAMRMYEELKRTGQLGALGKRGTRSSTNLAAPGYHQTNWSRPNINNRDSGVDVDDGRHIDGQGDALPSHDVDQILMPPPSVPVRGRSQTPSTVVSPSARQSSFNFRRPSVPNLKKVRSEAQLPSSNYITPFAALSCGQGSSGTDVNNAVRKQPSRKDLQKQHKLSQKVSDLESKLQAARRELSFALGEAESVPPLPSPAVTRKTFTGGALPSLPSESLVTQEANGHSEVSEDLGMSVSDVQSKTPTEDVTSFEVPKANIAGGTKAKSVAKTATKSVIKVEPARKSKKRKSTGVAGDSTYKPGSDTDDDPLGEYSPKPNPKRKPGRPKKLQKTNVMDGGVMRIKDRSAVEDPRSDITDASVNLPPRAGYRKSRSQDSSVPPVPKLPASVERLVKLTSRDSGTDSTNVDPEKRPQPERLLEPYEWPEDVF</sequence>
<feature type="compositionally biased region" description="Polar residues" evidence="1">
    <location>
        <begin position="271"/>
        <end position="295"/>
    </location>
</feature>
<feature type="region of interest" description="Disordered" evidence="1">
    <location>
        <begin position="437"/>
        <end position="675"/>
    </location>
</feature>
<proteinExistence type="predicted"/>
<dbReference type="AlphaFoldDB" id="A0A9P8I6A0"/>
<evidence type="ECO:0000313" key="2">
    <source>
        <dbReference type="EMBL" id="KAH0538373.1"/>
    </source>
</evidence>